<gene>
    <name evidence="7 10" type="primary">smc</name>
    <name evidence="10" type="ORF">C1881_03165</name>
</gene>
<keyword evidence="4 7" id="KW-0067">ATP-binding</keyword>
<evidence type="ECO:0000256" key="2">
    <source>
        <dbReference type="ARBA" id="ARBA00022490"/>
    </source>
</evidence>
<proteinExistence type="inferred from homology"/>
<dbReference type="Gene3D" id="3.30.70.1620">
    <property type="match status" value="1"/>
</dbReference>
<dbReference type="FunFam" id="3.40.50.300:FF:000984">
    <property type="entry name" value="Chromosome partition protein Smc"/>
    <property type="match status" value="1"/>
</dbReference>
<organism evidence="10 11">
    <name type="scientific">Slackia isoflavoniconvertens</name>
    <dbReference type="NCBI Taxonomy" id="572010"/>
    <lineage>
        <taxon>Bacteria</taxon>
        <taxon>Bacillati</taxon>
        <taxon>Actinomycetota</taxon>
        <taxon>Coriobacteriia</taxon>
        <taxon>Eggerthellales</taxon>
        <taxon>Eggerthellaceae</taxon>
        <taxon>Slackia</taxon>
    </lineage>
</organism>
<evidence type="ECO:0000256" key="1">
    <source>
        <dbReference type="ARBA" id="ARBA00004496"/>
    </source>
</evidence>
<name>A0A369LNW1_9ACTN</name>
<dbReference type="Gene3D" id="1.20.1060.20">
    <property type="match status" value="1"/>
</dbReference>
<dbReference type="RefSeq" id="WP_114615083.1">
    <property type="nucleotide sequence ID" value="NZ_PPTO01000003.1"/>
</dbReference>
<evidence type="ECO:0000313" key="11">
    <source>
        <dbReference type="Proteomes" id="UP000253975"/>
    </source>
</evidence>
<dbReference type="GO" id="GO:0007062">
    <property type="term" value="P:sister chromatid cohesion"/>
    <property type="evidence" value="ECO:0007669"/>
    <property type="project" value="InterPro"/>
</dbReference>
<accession>A0A369LNW1</accession>
<comment type="caution">
    <text evidence="10">The sequence shown here is derived from an EMBL/GenBank/DDBJ whole genome shotgun (WGS) entry which is preliminary data.</text>
</comment>
<comment type="subcellular location">
    <subcellularLocation>
        <location evidence="1 7">Cytoplasm</location>
    </subcellularLocation>
</comment>
<dbReference type="InterPro" id="IPR024704">
    <property type="entry name" value="SMC"/>
</dbReference>
<dbReference type="GO" id="GO:0007059">
    <property type="term" value="P:chromosome segregation"/>
    <property type="evidence" value="ECO:0007669"/>
    <property type="project" value="UniProtKB-UniRule"/>
</dbReference>
<evidence type="ECO:0000256" key="7">
    <source>
        <dbReference type="HAMAP-Rule" id="MF_01894"/>
    </source>
</evidence>
<dbReference type="InterPro" id="IPR036277">
    <property type="entry name" value="SMC_hinge_sf"/>
</dbReference>
<feature type="coiled-coil region" evidence="7">
    <location>
        <begin position="255"/>
        <end position="282"/>
    </location>
</feature>
<dbReference type="InterPro" id="IPR027417">
    <property type="entry name" value="P-loop_NTPase"/>
</dbReference>
<evidence type="ECO:0000259" key="8">
    <source>
        <dbReference type="Pfam" id="PF02463"/>
    </source>
</evidence>
<feature type="binding site" evidence="7">
    <location>
        <begin position="32"/>
        <end position="39"/>
    </location>
    <ligand>
        <name>ATP</name>
        <dbReference type="ChEBI" id="CHEBI:30616"/>
    </ligand>
</feature>
<dbReference type="GO" id="GO:0005524">
    <property type="term" value="F:ATP binding"/>
    <property type="evidence" value="ECO:0007669"/>
    <property type="project" value="UniProtKB-UniRule"/>
</dbReference>
<evidence type="ECO:0000256" key="6">
    <source>
        <dbReference type="ARBA" id="ARBA00023125"/>
    </source>
</evidence>
<dbReference type="PANTHER" id="PTHR43977">
    <property type="entry name" value="STRUCTURAL MAINTENANCE OF CHROMOSOMES PROTEIN 3"/>
    <property type="match status" value="1"/>
</dbReference>
<sequence>MHLKSLILKGFKSFADRSVISLEPGITAIVGPNGSGKSNISDSVLWVLGERNAKNLRGQAMEDVIFAGSSARKSVGVAEVELVLDNSDGTLPVDFNEVSLTRRMYRSGESEYLINGAPARRMDFMDILHDTGLGTGAHSIISQGKLDAILASKPEDRRTLIEEAAGVLKHKQRKERSERKLANMDASLARVKDVTAEVERQLKPLARKAQRAKQYQGLADELARLDLVLAVDDLRTLQGKWNAMLKSENEAAAGIDVQKIKAQKAEEELEALQLALQEKGLYVGDLTAQRGRFHMVVERFESADMLLSEKARSIRSRREQAENTAMGSARRISNYEEEVAALQEQLEERTARRDALATQVEELKAQFDEAKAERQSRDVELAEVQRSLRQREREIDEKTAKRARLQDALSGRVSTKQLLESKRDEIDVELESATVELDEKCKGLDEETAALAELLEKSRAATEDVTAAERAVAMATSTLDDKRKAAQRLEGKIAALEEINRGMLSKNDASAWVAEHGEEFDAAIAPLAAEVRAPQDLEALVEQLLGEDIASMYVREAASAQSIVDALSQTGATGTASVLVAGSAPESILCDKPRLLDSLEYPEHVRGLLESLLGDVFLVDSLEEGLGARAGSARARFATKDGIVVWPGAKITVRMGTAGEEGMLARERELDDLRARLEACNEEQATAQIELERLQGDLERKRAMSLDLSRTHAQRAGAQASAQAERERLAKRVGTLQASQKSVAEDLARVNVELAKTEPEVVELGQAIEALRVSRTDAEERMSDISGARAIAYEREQALSSKLSESKLEFATAKERSLSLTRDHRERVRDLERAQHAKERAERDLVVLDVASKRIEPLHDVLQNLKESATAWVNDLAGKAALEQSNSASLNASINEARAASRAAHDELEATQAKLNEVRIEKGKLEVQVEAAISTIVDECGTPLETALEIPAPEDRAAAEGEAFKMRRRLNSMGTIDSSAAEEYEAMKERYDFMAAQVEDMEAARRSLKRIVAAIDERMQQQFDVTFEQVNENFKTIFAQLFPGGSASLSLVGGEEGQSSLGVEVEAQPRGKKISKMTLMSGGEKSLTAIALLFAVYRIRHAPFYILDEVEAALDDSNLRRLIAYLATLRNETQLIMITHQRRTMEMSDVLYGVSMQADGVTKVFSQRLKDALPNAD</sequence>
<evidence type="ECO:0000313" key="10">
    <source>
        <dbReference type="EMBL" id="RDB60347.1"/>
    </source>
</evidence>
<dbReference type="AlphaFoldDB" id="A0A369LNW1"/>
<feature type="domain" description="SMC hinge" evidence="9">
    <location>
        <begin position="526"/>
        <end position="626"/>
    </location>
</feature>
<feature type="coiled-coil region" evidence="7">
    <location>
        <begin position="984"/>
        <end position="1018"/>
    </location>
</feature>
<dbReference type="GO" id="GO:0005694">
    <property type="term" value="C:chromosome"/>
    <property type="evidence" value="ECO:0007669"/>
    <property type="project" value="InterPro"/>
</dbReference>
<evidence type="ECO:0000256" key="5">
    <source>
        <dbReference type="ARBA" id="ARBA00023054"/>
    </source>
</evidence>
<dbReference type="GO" id="GO:0006260">
    <property type="term" value="P:DNA replication"/>
    <property type="evidence" value="ECO:0007669"/>
    <property type="project" value="UniProtKB-UniRule"/>
</dbReference>
<dbReference type="HAMAP" id="MF_01894">
    <property type="entry name" value="Smc_prok"/>
    <property type="match status" value="1"/>
</dbReference>
<comment type="domain">
    <text evidence="7">Contains large globular domains required for ATP hydrolysis at each terminus and a third globular domain forming a flexible hinge near the middle of the molecule. These domains are separated by coiled-coil structures.</text>
</comment>
<dbReference type="InterPro" id="IPR011890">
    <property type="entry name" value="SMC_prok"/>
</dbReference>
<feature type="coiled-coil region" evidence="7">
    <location>
        <begin position="318"/>
        <end position="506"/>
    </location>
</feature>
<dbReference type="SUPFAM" id="SSF75553">
    <property type="entry name" value="Smc hinge domain"/>
    <property type="match status" value="1"/>
</dbReference>
<dbReference type="SUPFAM" id="SSF52540">
    <property type="entry name" value="P-loop containing nucleoside triphosphate hydrolases"/>
    <property type="match status" value="1"/>
</dbReference>
<dbReference type="GO" id="GO:0003677">
    <property type="term" value="F:DNA binding"/>
    <property type="evidence" value="ECO:0007669"/>
    <property type="project" value="UniProtKB-UniRule"/>
</dbReference>
<protein>
    <recommendedName>
        <fullName evidence="7">Chromosome partition protein Smc</fullName>
    </recommendedName>
</protein>
<dbReference type="NCBIfam" id="TIGR02168">
    <property type="entry name" value="SMC_prok_B"/>
    <property type="match status" value="1"/>
</dbReference>
<comment type="similarity">
    <text evidence="7">Belongs to the SMC family.</text>
</comment>
<keyword evidence="2 7" id="KW-0963">Cytoplasm</keyword>
<dbReference type="FunFam" id="3.40.50.300:FF:000901">
    <property type="entry name" value="Chromosome partition protein Smc"/>
    <property type="match status" value="1"/>
</dbReference>
<dbReference type="InterPro" id="IPR010935">
    <property type="entry name" value="SMC_hinge"/>
</dbReference>
<reference evidence="10 11" key="1">
    <citation type="journal article" date="2018" name="Elife">
        <title>Discovery and characterization of a prevalent human gut bacterial enzyme sufficient for the inactivation of a family of plant toxins.</title>
        <authorList>
            <person name="Koppel N."/>
            <person name="Bisanz J.E."/>
            <person name="Pandelia M.E."/>
            <person name="Turnbaugh P.J."/>
            <person name="Balskus E.P."/>
        </authorList>
    </citation>
    <scope>NUCLEOTIDE SEQUENCE [LARGE SCALE GENOMIC DNA]</scope>
    <source>
        <strain evidence="10 11">OB21 GAM31</strain>
    </source>
</reference>
<comment type="subunit">
    <text evidence="7">Homodimer.</text>
</comment>
<feature type="coiled-coil region" evidence="7">
    <location>
        <begin position="663"/>
        <end position="704"/>
    </location>
</feature>
<dbReference type="Pfam" id="PF06470">
    <property type="entry name" value="SMC_hinge"/>
    <property type="match status" value="1"/>
</dbReference>
<keyword evidence="5 7" id="KW-0175">Coiled coil</keyword>
<dbReference type="GO" id="GO:0005737">
    <property type="term" value="C:cytoplasm"/>
    <property type="evidence" value="ECO:0007669"/>
    <property type="project" value="UniProtKB-SubCell"/>
</dbReference>
<dbReference type="Pfam" id="PF02463">
    <property type="entry name" value="SMC_N"/>
    <property type="match status" value="1"/>
</dbReference>
<dbReference type="EMBL" id="PPTO01000003">
    <property type="protein sequence ID" value="RDB60347.1"/>
    <property type="molecule type" value="Genomic_DNA"/>
</dbReference>
<dbReference type="Gene3D" id="3.40.50.300">
    <property type="entry name" value="P-loop containing nucleotide triphosphate hydrolases"/>
    <property type="match status" value="2"/>
</dbReference>
<evidence type="ECO:0000256" key="4">
    <source>
        <dbReference type="ARBA" id="ARBA00022840"/>
    </source>
</evidence>
<evidence type="ECO:0000256" key="3">
    <source>
        <dbReference type="ARBA" id="ARBA00022741"/>
    </source>
</evidence>
<evidence type="ECO:0000259" key="9">
    <source>
        <dbReference type="Pfam" id="PF06470"/>
    </source>
</evidence>
<dbReference type="GO" id="GO:0030261">
    <property type="term" value="P:chromosome condensation"/>
    <property type="evidence" value="ECO:0007669"/>
    <property type="project" value="InterPro"/>
</dbReference>
<comment type="function">
    <text evidence="7">Required for chromosome condensation and partitioning.</text>
</comment>
<dbReference type="Proteomes" id="UP000253975">
    <property type="component" value="Unassembled WGS sequence"/>
</dbReference>
<dbReference type="PIRSF" id="PIRSF005719">
    <property type="entry name" value="SMC"/>
    <property type="match status" value="1"/>
</dbReference>
<feature type="domain" description="RecF/RecN/SMC N-terminal" evidence="8">
    <location>
        <begin position="2"/>
        <end position="1162"/>
    </location>
</feature>
<keyword evidence="6 7" id="KW-0238">DNA-binding</keyword>
<dbReference type="InterPro" id="IPR003395">
    <property type="entry name" value="RecF/RecN/SMC_N"/>
</dbReference>
<dbReference type="GO" id="GO:0016887">
    <property type="term" value="F:ATP hydrolysis activity"/>
    <property type="evidence" value="ECO:0007669"/>
    <property type="project" value="InterPro"/>
</dbReference>
<feature type="coiled-coil region" evidence="7">
    <location>
        <begin position="894"/>
        <end position="928"/>
    </location>
</feature>
<feature type="coiled-coil region" evidence="7">
    <location>
        <begin position="824"/>
        <end position="851"/>
    </location>
</feature>
<keyword evidence="3 7" id="KW-0547">Nucleotide-binding</keyword>